<comment type="caution">
    <text evidence="1">The sequence shown here is derived from an EMBL/GenBank/DDBJ whole genome shotgun (WGS) entry which is preliminary data.</text>
</comment>
<organism evidence="1 2">
    <name type="scientific">Araneus ventricosus</name>
    <name type="common">Orbweaver spider</name>
    <name type="synonym">Epeira ventricosa</name>
    <dbReference type="NCBI Taxonomy" id="182803"/>
    <lineage>
        <taxon>Eukaryota</taxon>
        <taxon>Metazoa</taxon>
        <taxon>Ecdysozoa</taxon>
        <taxon>Arthropoda</taxon>
        <taxon>Chelicerata</taxon>
        <taxon>Arachnida</taxon>
        <taxon>Araneae</taxon>
        <taxon>Araneomorphae</taxon>
        <taxon>Entelegynae</taxon>
        <taxon>Araneoidea</taxon>
        <taxon>Araneidae</taxon>
        <taxon>Araneus</taxon>
    </lineage>
</organism>
<evidence type="ECO:0000313" key="2">
    <source>
        <dbReference type="Proteomes" id="UP000499080"/>
    </source>
</evidence>
<protein>
    <submittedName>
        <fullName evidence="1">Uncharacterized protein</fullName>
    </submittedName>
</protein>
<accession>A0A4Y2DXM0</accession>
<reference evidence="1 2" key="1">
    <citation type="journal article" date="2019" name="Sci. Rep.">
        <title>Orb-weaving spider Araneus ventricosus genome elucidates the spidroin gene catalogue.</title>
        <authorList>
            <person name="Kono N."/>
            <person name="Nakamura H."/>
            <person name="Ohtoshi R."/>
            <person name="Moran D.A.P."/>
            <person name="Shinohara A."/>
            <person name="Yoshida Y."/>
            <person name="Fujiwara M."/>
            <person name="Mori M."/>
            <person name="Tomita M."/>
            <person name="Arakawa K."/>
        </authorList>
    </citation>
    <scope>NUCLEOTIDE SEQUENCE [LARGE SCALE GENOMIC DNA]</scope>
</reference>
<sequence>MLAPIHEKLAKRLPGYNIYHVTVRHWVPHLAIFRPKKFKFGVVHLSPSWRQIMKNSPNVCHVTVRRLSGENLSDDEIIPPSFNDSTDSIGKLRTYFFCQKNSDSRQTTVKDFLN</sequence>
<name>A0A4Y2DXM0_ARAVE</name>
<dbReference type="Proteomes" id="UP000499080">
    <property type="component" value="Unassembled WGS sequence"/>
</dbReference>
<evidence type="ECO:0000313" key="1">
    <source>
        <dbReference type="EMBL" id="GBM20819.1"/>
    </source>
</evidence>
<dbReference type="AlphaFoldDB" id="A0A4Y2DXM0"/>
<gene>
    <name evidence="1" type="ORF">AVEN_108264_1</name>
</gene>
<keyword evidence="2" id="KW-1185">Reference proteome</keyword>
<dbReference type="EMBL" id="BGPR01000448">
    <property type="protein sequence ID" value="GBM20819.1"/>
    <property type="molecule type" value="Genomic_DNA"/>
</dbReference>
<proteinExistence type="predicted"/>